<evidence type="ECO:0000313" key="1">
    <source>
        <dbReference type="EMBL" id="MQU29790.1"/>
    </source>
</evidence>
<comment type="caution">
    <text evidence="1">The sequence shown here is derived from an EMBL/GenBank/DDBJ whole genome shotgun (WGS) entry which is preliminary data.</text>
</comment>
<name>A0A7X1Y5K3_9PSED</name>
<gene>
    <name evidence="1" type="ORF">GHO30_00005</name>
</gene>
<dbReference type="Proteomes" id="UP000470186">
    <property type="component" value="Unassembled WGS sequence"/>
</dbReference>
<feature type="non-terminal residue" evidence="1">
    <location>
        <position position="60"/>
    </location>
</feature>
<protein>
    <submittedName>
        <fullName evidence="1">Uncharacterized protein</fullName>
    </submittedName>
</protein>
<sequence length="60" mass="6292">MNWAPITLRWPEQSTQWLSDLDNAKDLATIELASAGQRLEGLADLATTSPGPVGAAAEAA</sequence>
<reference evidence="1 2" key="1">
    <citation type="submission" date="2019-10" db="EMBL/GenBank/DDBJ databases">
        <title>Evaluation of single-gene subtyping targets for Pseudomonas.</title>
        <authorList>
            <person name="Reichler S.J."/>
            <person name="Orsi R.H."/>
            <person name="Wiedmann M."/>
            <person name="Martin N.H."/>
            <person name="Murphy S.I."/>
        </authorList>
    </citation>
    <scope>NUCLEOTIDE SEQUENCE [LARGE SCALE GENOMIC DNA]</scope>
    <source>
        <strain evidence="1 2">FSL R10-2107</strain>
    </source>
</reference>
<keyword evidence="2" id="KW-1185">Reference proteome</keyword>
<organism evidence="1 2">
    <name type="scientific">Pseudomonas helleri</name>
    <dbReference type="NCBI Taxonomy" id="1608996"/>
    <lineage>
        <taxon>Bacteria</taxon>
        <taxon>Pseudomonadati</taxon>
        <taxon>Pseudomonadota</taxon>
        <taxon>Gammaproteobacteria</taxon>
        <taxon>Pseudomonadales</taxon>
        <taxon>Pseudomonadaceae</taxon>
        <taxon>Pseudomonas</taxon>
    </lineage>
</organism>
<accession>A0A7X1Y5K3</accession>
<evidence type="ECO:0000313" key="2">
    <source>
        <dbReference type="Proteomes" id="UP000470186"/>
    </source>
</evidence>
<dbReference type="EMBL" id="WIVX01000001">
    <property type="protein sequence ID" value="MQU29790.1"/>
    <property type="molecule type" value="Genomic_DNA"/>
</dbReference>
<dbReference type="AlphaFoldDB" id="A0A7X1Y5K3"/>
<proteinExistence type="predicted"/>